<comment type="similarity">
    <text evidence="1">Belongs to the eukaryotic ribosomal protein eS10 family.</text>
</comment>
<keyword evidence="6" id="KW-1185">Reference proteome</keyword>
<evidence type="ECO:0000259" key="4">
    <source>
        <dbReference type="Pfam" id="PF03501"/>
    </source>
</evidence>
<dbReference type="Pfam" id="PF03501">
    <property type="entry name" value="S10_plectin"/>
    <property type="match status" value="1"/>
</dbReference>
<dbReference type="Proteomes" id="UP000694620">
    <property type="component" value="Chromosome 13"/>
</dbReference>
<dbReference type="InterPro" id="IPR005326">
    <property type="entry name" value="Plectin_eS10_N"/>
</dbReference>
<proteinExistence type="inferred from homology"/>
<reference evidence="5" key="3">
    <citation type="submission" date="2025-09" db="UniProtKB">
        <authorList>
            <consortium name="Ensembl"/>
        </authorList>
    </citation>
    <scope>IDENTIFICATION</scope>
</reference>
<evidence type="ECO:0000313" key="6">
    <source>
        <dbReference type="Proteomes" id="UP000694620"/>
    </source>
</evidence>
<dbReference type="InterPro" id="IPR037447">
    <property type="entry name" value="Ribosomal_eS10"/>
</dbReference>
<dbReference type="InterPro" id="IPR036388">
    <property type="entry name" value="WH-like_DNA-bd_sf"/>
</dbReference>
<dbReference type="Ensembl" id="ENSECRT00000019541.1">
    <property type="protein sequence ID" value="ENSECRP00000019148.1"/>
    <property type="gene ID" value="ENSECRG00000012817.1"/>
</dbReference>
<accession>A0A8C4SN71</accession>
<feature type="domain" description="Plectin/eS10 N-terminal" evidence="4">
    <location>
        <begin position="4"/>
        <end position="95"/>
    </location>
</feature>
<protein>
    <recommendedName>
        <fullName evidence="4">Plectin/eS10 N-terminal domain-containing protein</fullName>
    </recommendedName>
</protein>
<dbReference type="GeneTree" id="ENSGT00940000166022"/>
<evidence type="ECO:0000256" key="2">
    <source>
        <dbReference type="ARBA" id="ARBA00022980"/>
    </source>
</evidence>
<evidence type="ECO:0000256" key="1">
    <source>
        <dbReference type="ARBA" id="ARBA00007278"/>
    </source>
</evidence>
<dbReference type="FunFam" id="1.10.10.10:FF:000388">
    <property type="entry name" value="plectin isoform X1"/>
    <property type="match status" value="1"/>
</dbReference>
<reference evidence="5" key="1">
    <citation type="submission" date="2021-06" db="EMBL/GenBank/DDBJ databases">
        <authorList>
            <consortium name="Wellcome Sanger Institute Data Sharing"/>
        </authorList>
    </citation>
    <scope>NUCLEOTIDE SEQUENCE [LARGE SCALE GENOMIC DNA]</scope>
</reference>
<organism evidence="5 6">
    <name type="scientific">Erpetoichthys calabaricus</name>
    <name type="common">Rope fish</name>
    <name type="synonym">Calamoichthys calabaricus</name>
    <dbReference type="NCBI Taxonomy" id="27687"/>
    <lineage>
        <taxon>Eukaryota</taxon>
        <taxon>Metazoa</taxon>
        <taxon>Chordata</taxon>
        <taxon>Craniata</taxon>
        <taxon>Vertebrata</taxon>
        <taxon>Euteleostomi</taxon>
        <taxon>Actinopterygii</taxon>
        <taxon>Polypteriformes</taxon>
        <taxon>Polypteridae</taxon>
        <taxon>Erpetoichthys</taxon>
    </lineage>
</organism>
<keyword evidence="3" id="KW-0687">Ribonucleoprotein</keyword>
<name>A0A8C4SN71_ERPCA</name>
<dbReference type="GO" id="GO:0003723">
    <property type="term" value="F:RNA binding"/>
    <property type="evidence" value="ECO:0007669"/>
    <property type="project" value="TreeGrafter"/>
</dbReference>
<dbReference type="PANTHER" id="PTHR12146:SF25">
    <property type="entry name" value="PLECTIN_ES10 N-TERMINAL DOMAIN-CONTAINING PROTEIN"/>
    <property type="match status" value="1"/>
</dbReference>
<dbReference type="GO" id="GO:0003735">
    <property type="term" value="F:structural constituent of ribosome"/>
    <property type="evidence" value="ECO:0007669"/>
    <property type="project" value="TreeGrafter"/>
</dbReference>
<dbReference type="PANTHER" id="PTHR12146">
    <property type="entry name" value="40S RIBOSOMAL PROTEIN S10"/>
    <property type="match status" value="1"/>
</dbReference>
<dbReference type="AlphaFoldDB" id="A0A8C4SN71"/>
<evidence type="ECO:0000313" key="5">
    <source>
        <dbReference type="Ensembl" id="ENSECRP00000019148.1"/>
    </source>
</evidence>
<sequence>MLMPLGDLKAIYELLFRDGVLVAKKDKRPQSKHPEIRGVTNLQVIKAMTSLKSRGYVRETYSWKHFYWYLNNEGIAYLRDYLKLPPEIVPSSLQRVRRPTAMLDVSRRAARVQTVEGSAISHKGGPEAVLCESAHLSCGLTVLGRTILVRIIKLLCPPLIHLHLQVVSGRDIRINNQA</sequence>
<reference evidence="5" key="2">
    <citation type="submission" date="2025-08" db="UniProtKB">
        <authorList>
            <consortium name="Ensembl"/>
        </authorList>
    </citation>
    <scope>IDENTIFICATION</scope>
</reference>
<evidence type="ECO:0000256" key="3">
    <source>
        <dbReference type="ARBA" id="ARBA00023274"/>
    </source>
</evidence>
<dbReference type="GO" id="GO:0022627">
    <property type="term" value="C:cytosolic small ribosomal subunit"/>
    <property type="evidence" value="ECO:0007669"/>
    <property type="project" value="TreeGrafter"/>
</dbReference>
<dbReference type="Gene3D" id="1.10.10.10">
    <property type="entry name" value="Winged helix-like DNA-binding domain superfamily/Winged helix DNA-binding domain"/>
    <property type="match status" value="1"/>
</dbReference>
<keyword evidence="2" id="KW-0689">Ribosomal protein</keyword>